<dbReference type="PANTHER" id="PTHR47706">
    <property type="entry name" value="NMRA-LIKE FAMILY PROTEIN"/>
    <property type="match status" value="1"/>
</dbReference>
<dbReference type="Gene3D" id="3.90.25.10">
    <property type="entry name" value="UDP-galactose 4-epimerase, domain 1"/>
    <property type="match status" value="1"/>
</dbReference>
<sequence>MSSKAQAVLIFGATGLVGKYISDEILKIASEFRKVAVFTSPESLKTKAAAIAELKSRGAEIIIGDVTSEEDLKRAFNGFDTIVSCLGRTVLHTQIQLGQVADKHPDVKRFFPSEYGTDIEYGPSSANEKPHQQKLKVRAQIRELKNLEYTFIVTGPYANADFGLFYGATPVEKEKTGTFDVKRKRAVILGTGDDKISFTTMRDTGKFVAAALTHLPETRNRTLIVNSFTTTPRQIVAEYEKQTGGQPWNVSVTSLEELKQLEADGWAKGDPMAGAATLKRIWTEGGTLYDHRDNAVLGLEQGVQTLADAVKDAIEWQTTFA</sequence>
<keyword evidence="2" id="KW-0560">Oxidoreductase</keyword>
<feature type="domain" description="NmrA-like" evidence="3">
    <location>
        <begin position="6"/>
        <end position="260"/>
    </location>
</feature>
<evidence type="ECO:0000313" key="4">
    <source>
        <dbReference type="EMBL" id="RVX72182.1"/>
    </source>
</evidence>
<evidence type="ECO:0000256" key="2">
    <source>
        <dbReference type="ARBA" id="ARBA00023002"/>
    </source>
</evidence>
<dbReference type="CDD" id="cd05259">
    <property type="entry name" value="PCBER_SDR_a"/>
    <property type="match status" value="1"/>
</dbReference>
<accession>A0A438N978</accession>
<reference evidence="4 5" key="1">
    <citation type="submission" date="2017-03" db="EMBL/GenBank/DDBJ databases">
        <title>Genomes of endolithic fungi from Antarctica.</title>
        <authorList>
            <person name="Coleine C."/>
            <person name="Masonjones S."/>
            <person name="Stajich J.E."/>
        </authorList>
    </citation>
    <scope>NUCLEOTIDE SEQUENCE [LARGE SCALE GENOMIC DNA]</scope>
    <source>
        <strain evidence="4 5">CCFEE 6314</strain>
    </source>
</reference>
<dbReference type="VEuPathDB" id="FungiDB:PV10_04954"/>
<evidence type="ECO:0000256" key="1">
    <source>
        <dbReference type="ARBA" id="ARBA00022857"/>
    </source>
</evidence>
<dbReference type="AlphaFoldDB" id="A0A438N978"/>
<dbReference type="Proteomes" id="UP000288859">
    <property type="component" value="Unassembled WGS sequence"/>
</dbReference>
<dbReference type="PANTHER" id="PTHR47706:SF11">
    <property type="entry name" value="ISOFLAVONE REDUCTASE FAMILY PROTEIN (AFU_ORTHOLOGUE AFUA_1G12510)"/>
    <property type="match status" value="1"/>
</dbReference>
<evidence type="ECO:0000313" key="5">
    <source>
        <dbReference type="Proteomes" id="UP000288859"/>
    </source>
</evidence>
<name>A0A438N978_EXOME</name>
<dbReference type="OrthoDB" id="419598at2759"/>
<dbReference type="Pfam" id="PF05368">
    <property type="entry name" value="NmrA"/>
    <property type="match status" value="1"/>
</dbReference>
<dbReference type="GO" id="GO:0016491">
    <property type="term" value="F:oxidoreductase activity"/>
    <property type="evidence" value="ECO:0007669"/>
    <property type="project" value="UniProtKB-KW"/>
</dbReference>
<dbReference type="InterPro" id="IPR051609">
    <property type="entry name" value="NmrA/Isoflavone_reductase-like"/>
</dbReference>
<dbReference type="EMBL" id="NAJM01000013">
    <property type="protein sequence ID" value="RVX72182.1"/>
    <property type="molecule type" value="Genomic_DNA"/>
</dbReference>
<dbReference type="SUPFAM" id="SSF51735">
    <property type="entry name" value="NAD(P)-binding Rossmann-fold domains"/>
    <property type="match status" value="1"/>
</dbReference>
<dbReference type="InterPro" id="IPR008030">
    <property type="entry name" value="NmrA-like"/>
</dbReference>
<dbReference type="InterPro" id="IPR036291">
    <property type="entry name" value="NAD(P)-bd_dom_sf"/>
</dbReference>
<gene>
    <name evidence="4" type="ORF">B0A52_04386</name>
</gene>
<proteinExistence type="predicted"/>
<evidence type="ECO:0000259" key="3">
    <source>
        <dbReference type="Pfam" id="PF05368"/>
    </source>
</evidence>
<keyword evidence="1" id="KW-0521">NADP</keyword>
<comment type="caution">
    <text evidence="4">The sequence shown here is derived from an EMBL/GenBank/DDBJ whole genome shotgun (WGS) entry which is preliminary data.</text>
</comment>
<protein>
    <recommendedName>
        <fullName evidence="3">NmrA-like domain-containing protein</fullName>
    </recommendedName>
</protein>
<dbReference type="InterPro" id="IPR045312">
    <property type="entry name" value="PCBER-like"/>
</dbReference>
<organism evidence="4 5">
    <name type="scientific">Exophiala mesophila</name>
    <name type="common">Black yeast-like fungus</name>
    <dbReference type="NCBI Taxonomy" id="212818"/>
    <lineage>
        <taxon>Eukaryota</taxon>
        <taxon>Fungi</taxon>
        <taxon>Dikarya</taxon>
        <taxon>Ascomycota</taxon>
        <taxon>Pezizomycotina</taxon>
        <taxon>Eurotiomycetes</taxon>
        <taxon>Chaetothyriomycetidae</taxon>
        <taxon>Chaetothyriales</taxon>
        <taxon>Herpotrichiellaceae</taxon>
        <taxon>Exophiala</taxon>
    </lineage>
</organism>
<dbReference type="Gene3D" id="3.40.50.720">
    <property type="entry name" value="NAD(P)-binding Rossmann-like Domain"/>
    <property type="match status" value="1"/>
</dbReference>